<accession>A0A1W2AK55</accession>
<feature type="chain" id="PRO_5010697052" description="CarboxypepD_reg-like domain-containing protein" evidence="1">
    <location>
        <begin position="20"/>
        <end position="245"/>
    </location>
</feature>
<dbReference type="SUPFAM" id="SSF49464">
    <property type="entry name" value="Carboxypeptidase regulatory domain-like"/>
    <property type="match status" value="1"/>
</dbReference>
<reference evidence="3" key="1">
    <citation type="submission" date="2017-04" db="EMBL/GenBank/DDBJ databases">
        <authorList>
            <person name="Varghese N."/>
            <person name="Submissions S."/>
        </authorList>
    </citation>
    <scope>NUCLEOTIDE SEQUENCE [LARGE SCALE GENOMIC DNA]</scope>
    <source>
        <strain evidence="3">DSM 12126</strain>
    </source>
</reference>
<organism evidence="2 3">
    <name type="scientific">Pedobacter africanus</name>
    <dbReference type="NCBI Taxonomy" id="151894"/>
    <lineage>
        <taxon>Bacteria</taxon>
        <taxon>Pseudomonadati</taxon>
        <taxon>Bacteroidota</taxon>
        <taxon>Sphingobacteriia</taxon>
        <taxon>Sphingobacteriales</taxon>
        <taxon>Sphingobacteriaceae</taxon>
        <taxon>Pedobacter</taxon>
    </lineage>
</organism>
<dbReference type="RefSeq" id="WP_084237704.1">
    <property type="nucleotide sequence ID" value="NZ_FWXT01000001.1"/>
</dbReference>
<evidence type="ECO:0000313" key="2">
    <source>
        <dbReference type="EMBL" id="SMC60892.1"/>
    </source>
</evidence>
<dbReference type="InterPro" id="IPR008969">
    <property type="entry name" value="CarboxyPept-like_regulatory"/>
</dbReference>
<dbReference type="STRING" id="151894.SAMN04488524_1481"/>
<keyword evidence="3" id="KW-1185">Reference proteome</keyword>
<gene>
    <name evidence="2" type="ORF">SAMN04488524_1481</name>
</gene>
<proteinExistence type="predicted"/>
<dbReference type="OrthoDB" id="1118857at2"/>
<evidence type="ECO:0008006" key="4">
    <source>
        <dbReference type="Google" id="ProtNLM"/>
    </source>
</evidence>
<feature type="signal peptide" evidence="1">
    <location>
        <begin position="1"/>
        <end position="19"/>
    </location>
</feature>
<evidence type="ECO:0000256" key="1">
    <source>
        <dbReference type="SAM" id="SignalP"/>
    </source>
</evidence>
<protein>
    <recommendedName>
        <fullName evidence="4">CarboxypepD_reg-like domain-containing protein</fullName>
    </recommendedName>
</protein>
<dbReference type="Proteomes" id="UP000192756">
    <property type="component" value="Unassembled WGS sequence"/>
</dbReference>
<sequence length="245" mass="28005">MLKHLLLFLLIAAPFALLAQNSVSGTVYDFDNKTFPLQNVKVKNLSNNQLTLTKAAGQFSISARVGDLLEFSMMGYHTDTLYLINLLPKTVYLPGNSTALKEVEVVGVRINPSILGPDPQARAYKRFTPEGLQGKGNNDRAGGLLFNLGYGKYKRQQEKIRQLEERDRYQNEINTIFTEEYVADLVKLKGQDLKDFMSMYRPPEELVKSERPFNYAMYTIKAYHTWLKLPPEQRRNPPMPVLKVN</sequence>
<name>A0A1W2AK55_9SPHI</name>
<dbReference type="AlphaFoldDB" id="A0A1W2AK55"/>
<keyword evidence="1" id="KW-0732">Signal</keyword>
<dbReference type="EMBL" id="FWXT01000001">
    <property type="protein sequence ID" value="SMC60892.1"/>
    <property type="molecule type" value="Genomic_DNA"/>
</dbReference>
<evidence type="ECO:0000313" key="3">
    <source>
        <dbReference type="Proteomes" id="UP000192756"/>
    </source>
</evidence>